<evidence type="ECO:0000313" key="3">
    <source>
        <dbReference type="Proteomes" id="UP000758155"/>
    </source>
</evidence>
<keyword evidence="1" id="KW-0472">Membrane</keyword>
<dbReference type="OrthoDB" id="5400774at2759"/>
<sequence>MENNAAEIILAERRNEKRQSAPEIRDYRVVFWVRLILRIVSMLICALVCMSLIDAVRSYRRTRHVRNTFQDGSGSFPVWPEQEGLKMYPTYIFLGAAIVAGVFNIVLVLAALTNAVRRMTKVGNISTMVASAICLALWVAVTAYYGTWDTSETSWDLLSWTCTHRNHGYKDVKFGETCTEMRFAFWAGVGLAGLEAVNFVIFVIWWLKTRRTRGYSKV</sequence>
<proteinExistence type="predicted"/>
<dbReference type="PANTHER" id="PTHR42069:SF1">
    <property type="entry name" value="MARVEL DOMAIN-CONTAINING PROTEIN"/>
    <property type="match status" value="1"/>
</dbReference>
<dbReference type="EMBL" id="SWKV01000063">
    <property type="protein sequence ID" value="KAF3034916.1"/>
    <property type="molecule type" value="Genomic_DNA"/>
</dbReference>
<organism evidence="2 3">
    <name type="scientific">Didymella heteroderae</name>
    <dbReference type="NCBI Taxonomy" id="1769908"/>
    <lineage>
        <taxon>Eukaryota</taxon>
        <taxon>Fungi</taxon>
        <taxon>Dikarya</taxon>
        <taxon>Ascomycota</taxon>
        <taxon>Pezizomycotina</taxon>
        <taxon>Dothideomycetes</taxon>
        <taxon>Pleosporomycetidae</taxon>
        <taxon>Pleosporales</taxon>
        <taxon>Pleosporineae</taxon>
        <taxon>Didymellaceae</taxon>
        <taxon>Didymella</taxon>
    </lineage>
</organism>
<comment type="caution">
    <text evidence="2">The sequence shown here is derived from an EMBL/GenBank/DDBJ whole genome shotgun (WGS) entry which is preliminary data.</text>
</comment>
<feature type="transmembrane region" description="Helical" evidence="1">
    <location>
        <begin position="35"/>
        <end position="53"/>
    </location>
</feature>
<keyword evidence="1" id="KW-1133">Transmembrane helix</keyword>
<feature type="transmembrane region" description="Helical" evidence="1">
    <location>
        <begin position="91"/>
        <end position="113"/>
    </location>
</feature>
<feature type="transmembrane region" description="Helical" evidence="1">
    <location>
        <begin position="125"/>
        <end position="145"/>
    </location>
</feature>
<name>A0A9P4WKI5_9PLEO</name>
<reference evidence="2" key="1">
    <citation type="submission" date="2019-04" db="EMBL/GenBank/DDBJ databases">
        <title>Sequencing of skin fungus with MAO and IRED activity.</title>
        <authorList>
            <person name="Marsaioli A.J."/>
            <person name="Bonatto J.M.C."/>
            <person name="Reis Junior O."/>
        </authorList>
    </citation>
    <scope>NUCLEOTIDE SEQUENCE</scope>
    <source>
        <strain evidence="2">28M1</strain>
    </source>
</reference>
<keyword evidence="3" id="KW-1185">Reference proteome</keyword>
<accession>A0A9P4WKI5</accession>
<protein>
    <submittedName>
        <fullName evidence="2">Uncharacterized protein</fullName>
    </submittedName>
</protein>
<dbReference type="Proteomes" id="UP000758155">
    <property type="component" value="Unassembled WGS sequence"/>
</dbReference>
<gene>
    <name evidence="2" type="ORF">E8E12_005984</name>
</gene>
<evidence type="ECO:0000256" key="1">
    <source>
        <dbReference type="SAM" id="Phobius"/>
    </source>
</evidence>
<feature type="transmembrane region" description="Helical" evidence="1">
    <location>
        <begin position="183"/>
        <end position="207"/>
    </location>
</feature>
<evidence type="ECO:0000313" key="2">
    <source>
        <dbReference type="EMBL" id="KAF3034916.1"/>
    </source>
</evidence>
<keyword evidence="1" id="KW-0812">Transmembrane</keyword>
<dbReference type="PANTHER" id="PTHR42069">
    <property type="entry name" value="HYPHAL ANASTAMOSIS-8 PROTEIN"/>
    <property type="match status" value="1"/>
</dbReference>
<dbReference type="AlphaFoldDB" id="A0A9P4WKI5"/>